<dbReference type="SUPFAM" id="SSF54427">
    <property type="entry name" value="NTF2-like"/>
    <property type="match status" value="1"/>
</dbReference>
<dbReference type="InterPro" id="IPR032710">
    <property type="entry name" value="NTF2-like_dom_sf"/>
</dbReference>
<dbReference type="Gene3D" id="3.10.450.50">
    <property type="match status" value="1"/>
</dbReference>
<keyword evidence="2" id="KW-1185">Reference proteome</keyword>
<evidence type="ECO:0000313" key="1">
    <source>
        <dbReference type="EMBL" id="MEU1951319.1"/>
    </source>
</evidence>
<accession>A0ABV2WKA8</accession>
<comment type="caution">
    <text evidence="1">The sequence shown here is derived from an EMBL/GenBank/DDBJ whole genome shotgun (WGS) entry which is preliminary data.</text>
</comment>
<protein>
    <submittedName>
        <fullName evidence="1">Ester cyclase</fullName>
    </submittedName>
</protein>
<sequence length="179" mass="19788">MAHDPSDLAQLAARAVLIMADGSPTDFEDVFHPEALNRESAAEPPECRAPGPAGFHASAIWLRRTYADLRWKIHEATASQDIAAVHTTMSGRQIDTFVVYDAQGVPEQAFPATGRSFAVTQTHWFRIADGTVREHWANRDDLGLAQQLGWVPPTPVYLFRMWRATRAARWAPVPSAVTG</sequence>
<proteinExistence type="predicted"/>
<evidence type="ECO:0000313" key="2">
    <source>
        <dbReference type="Proteomes" id="UP001550628"/>
    </source>
</evidence>
<name>A0ABV2WKA8_9NOCA</name>
<organism evidence="1 2">
    <name type="scientific">Nocardia rhamnosiphila</name>
    <dbReference type="NCBI Taxonomy" id="426716"/>
    <lineage>
        <taxon>Bacteria</taxon>
        <taxon>Bacillati</taxon>
        <taxon>Actinomycetota</taxon>
        <taxon>Actinomycetes</taxon>
        <taxon>Mycobacteriales</taxon>
        <taxon>Nocardiaceae</taxon>
        <taxon>Nocardia</taxon>
    </lineage>
</organism>
<gene>
    <name evidence="1" type="ORF">ABZ510_05605</name>
</gene>
<dbReference type="RefSeq" id="WP_030525024.1">
    <property type="nucleotide sequence ID" value="NZ_JBEXYG010000001.1"/>
</dbReference>
<dbReference type="InterPro" id="IPR009959">
    <property type="entry name" value="Cyclase_SnoaL-like"/>
</dbReference>
<dbReference type="Pfam" id="PF07366">
    <property type="entry name" value="SnoaL"/>
    <property type="match status" value="1"/>
</dbReference>
<dbReference type="Proteomes" id="UP001550628">
    <property type="component" value="Unassembled WGS sequence"/>
</dbReference>
<dbReference type="GeneID" id="96246897"/>
<dbReference type="EMBL" id="JBEYBF010000002">
    <property type="protein sequence ID" value="MEU1951319.1"/>
    <property type="molecule type" value="Genomic_DNA"/>
</dbReference>
<reference evidence="1 2" key="1">
    <citation type="submission" date="2024-06" db="EMBL/GenBank/DDBJ databases">
        <title>The Natural Products Discovery Center: Release of the First 8490 Sequenced Strains for Exploring Actinobacteria Biosynthetic Diversity.</title>
        <authorList>
            <person name="Kalkreuter E."/>
            <person name="Kautsar S.A."/>
            <person name="Yang D."/>
            <person name="Bader C.D."/>
            <person name="Teijaro C.N."/>
            <person name="Fluegel L."/>
            <person name="Davis C.M."/>
            <person name="Simpson J.R."/>
            <person name="Lauterbach L."/>
            <person name="Steele A.D."/>
            <person name="Gui C."/>
            <person name="Meng S."/>
            <person name="Li G."/>
            <person name="Viehrig K."/>
            <person name="Ye F."/>
            <person name="Su P."/>
            <person name="Kiefer A.F."/>
            <person name="Nichols A."/>
            <person name="Cepeda A.J."/>
            <person name="Yan W."/>
            <person name="Fan B."/>
            <person name="Jiang Y."/>
            <person name="Adhikari A."/>
            <person name="Zheng C.-J."/>
            <person name="Schuster L."/>
            <person name="Cowan T.M."/>
            <person name="Smanski M.J."/>
            <person name="Chevrette M.G."/>
            <person name="De Carvalho L.P.S."/>
            <person name="Shen B."/>
        </authorList>
    </citation>
    <scope>NUCLEOTIDE SEQUENCE [LARGE SCALE GENOMIC DNA]</scope>
    <source>
        <strain evidence="1 2">NPDC019708</strain>
    </source>
</reference>